<keyword evidence="15" id="KW-0408">Iron</keyword>
<evidence type="ECO:0000256" key="4">
    <source>
        <dbReference type="ARBA" id="ARBA00004406"/>
    </source>
</evidence>
<feature type="transmembrane region" description="Helical" evidence="22">
    <location>
        <begin position="157"/>
        <end position="178"/>
    </location>
</feature>
<evidence type="ECO:0000313" key="25">
    <source>
        <dbReference type="Proteomes" id="UP001353858"/>
    </source>
</evidence>
<keyword evidence="16" id="KW-0503">Monooxygenase</keyword>
<keyword evidence="8" id="KW-0349">Heme</keyword>
<dbReference type="CDD" id="cd20628">
    <property type="entry name" value="CYP4"/>
    <property type="match status" value="1"/>
</dbReference>
<comment type="similarity">
    <text evidence="22">Belongs to the G-protein coupled receptor 1 family. Vasopressin/oxytocin receptor subfamily.</text>
</comment>
<dbReference type="AlphaFoldDB" id="A0AAN7SRF5"/>
<evidence type="ECO:0000256" key="21">
    <source>
        <dbReference type="ARBA" id="ARBA00023224"/>
    </source>
</evidence>
<dbReference type="PROSITE" id="PS00237">
    <property type="entry name" value="G_PROTEIN_RECEP_F1_1"/>
    <property type="match status" value="1"/>
</dbReference>
<dbReference type="PROSITE" id="PS00086">
    <property type="entry name" value="CYTOCHROME_P450"/>
    <property type="match status" value="1"/>
</dbReference>
<keyword evidence="20 22" id="KW-0325">Glycoprotein</keyword>
<feature type="transmembrane region" description="Helical" evidence="22">
    <location>
        <begin position="356"/>
        <end position="380"/>
    </location>
</feature>
<keyword evidence="11" id="KW-0256">Endoplasmic reticulum</keyword>
<comment type="similarity">
    <text evidence="6">Belongs to the cytochrome P450 family.</text>
</comment>
<evidence type="ECO:0000256" key="3">
    <source>
        <dbReference type="ARBA" id="ARBA00004174"/>
    </source>
</evidence>
<feature type="transmembrane region" description="Helical" evidence="22">
    <location>
        <begin position="199"/>
        <end position="219"/>
    </location>
</feature>
<sequence length="961" mass="109641">MSGFPVADVRHSATIVDIHWSPNSSDHHEVTTLFPPMMLPPLSLDVQSTTILPDNETDSFLLSLASTPGPTSEGLNSFYFYKTEQFTVLWVLFTMIVLGNSAVLVTLLVSKSRKSRMNFFIRQLAIADLSVGLINVSTDIVWRITISWYAGNILCKFIRFMQAVVTFSSTYVLVALSIDRYDAITHPMNFSGSWKRARILVVIAWLLSALFALPTMFLFEEKPIEGLPQCWIDLKPWQWRVYMTLVALALFFVPAVIITACYTVIVWTIWSKSKLLIPIGHIPVRQSEDNISRSRSFREDLDTRRASSRGIIPRAKIKTVKMTFVIVFVFVMCWSPYIVFDLLQVYNYIPTTQTNIAIATLIQSLAPLNSAANPVIYCLFSTHMCRHLRKLPPCTWISSCVSMCFPGMQGSGHCLGYGNGDSSGTVTTSLTQSSRRSGSAASLRHTIRYGVQPALNNTFVTMIFMLVVAVAAVFSVAVIRWCVDFCYYNNYLAPFPGPCPIPIIGNYHNLGSEEKYLQSLLNITKRYGRVTRLMIGNQPRLLLSDSKGVEFLLKSQYILSKPEEYSFLHSWLGKGLLTSTGNRWKLQRRALVNSFHFQILEKYIPVYYSQCNTMLKILEKRIDFGAFDIYPYIDLCTLDIIYETATGISLNAQTNDRSEYVKSLNAVWKTLINRVSSIIKIKHSFYKYFNDYNIQRKALDTLYATAIKIIDAKREELLASGAKPPSMEELHLSKEKCTFLDLLLWNRTNDEPFSDYVIREELDTFMFTGHRPVAAAVSFTLYMLSKHKNIQDSVIKELETIFGHNKDRSPSFMDLQKMVYLEMVVRETMRLYPPIPQFSRTLKKDLEFEGNIVPKGLAMVVLTAALHRHPKEFPNPEIFDPERFTPDNYNRRSPYSYLPFSAGPRNCIGHRFAMLEIKTLVSTVLRKFELVPCLLHQPKLLGHIVLSSKNGLFLGLKERVF</sequence>
<evidence type="ECO:0000256" key="11">
    <source>
        <dbReference type="ARBA" id="ARBA00022824"/>
    </source>
</evidence>
<accession>A0AAN7SRF5</accession>
<keyword evidence="10" id="KW-0479">Metal-binding</keyword>
<dbReference type="CDD" id="cd15197">
    <property type="entry name" value="7tmA_NPSR"/>
    <property type="match status" value="1"/>
</dbReference>
<evidence type="ECO:0000256" key="1">
    <source>
        <dbReference type="ARBA" id="ARBA00001971"/>
    </source>
</evidence>
<dbReference type="InterPro" id="IPR050196">
    <property type="entry name" value="Cytochrome_P450_Monoox"/>
</dbReference>
<dbReference type="Gene3D" id="1.20.1070.10">
    <property type="entry name" value="Rhodopsin 7-helix transmembrane proteins"/>
    <property type="match status" value="1"/>
</dbReference>
<evidence type="ECO:0000256" key="15">
    <source>
        <dbReference type="ARBA" id="ARBA00023004"/>
    </source>
</evidence>
<feature type="transmembrane region" description="Helical" evidence="22">
    <location>
        <begin position="239"/>
        <end position="270"/>
    </location>
</feature>
<comment type="function">
    <text evidence="2">May be involved in the metabolism of insect hormones and in the breakdown of synthetic insecticides.</text>
</comment>
<evidence type="ECO:0000256" key="14">
    <source>
        <dbReference type="ARBA" id="ARBA00023002"/>
    </source>
</evidence>
<dbReference type="PROSITE" id="PS50262">
    <property type="entry name" value="G_PROTEIN_RECEP_F1_2"/>
    <property type="match status" value="1"/>
</dbReference>
<dbReference type="PRINTS" id="PR00896">
    <property type="entry name" value="VASOPRESSINR"/>
</dbReference>
<dbReference type="InterPro" id="IPR017452">
    <property type="entry name" value="GPCR_Rhodpsn_7TM"/>
</dbReference>
<evidence type="ECO:0000259" key="23">
    <source>
        <dbReference type="PROSITE" id="PS50262"/>
    </source>
</evidence>
<comment type="caution">
    <text evidence="22">Lacks conserved residue(s) required for the propagation of feature annotation.</text>
</comment>
<evidence type="ECO:0000256" key="19">
    <source>
        <dbReference type="ARBA" id="ARBA00023170"/>
    </source>
</evidence>
<evidence type="ECO:0000256" key="16">
    <source>
        <dbReference type="ARBA" id="ARBA00023033"/>
    </source>
</evidence>
<comment type="subcellular location">
    <subcellularLocation>
        <location evidence="5 22">Cell membrane</location>
        <topology evidence="5 22">Multi-pass membrane protein</topology>
    </subcellularLocation>
    <subcellularLocation>
        <location evidence="4">Endoplasmic reticulum membrane</location>
        <topology evidence="4">Peripheral membrane protein</topology>
    </subcellularLocation>
    <subcellularLocation>
        <location evidence="3">Microsome membrane</location>
        <topology evidence="3">Peripheral membrane protein</topology>
    </subcellularLocation>
</comment>
<dbReference type="SUPFAM" id="SSF81321">
    <property type="entry name" value="Family A G protein-coupled receptor-like"/>
    <property type="match status" value="1"/>
</dbReference>
<dbReference type="Gene3D" id="1.10.630.10">
    <property type="entry name" value="Cytochrome P450"/>
    <property type="match status" value="1"/>
</dbReference>
<dbReference type="PANTHER" id="PTHR24291:SF189">
    <property type="entry name" value="CYTOCHROME P450 4C3-RELATED"/>
    <property type="match status" value="1"/>
</dbReference>
<dbReference type="FunFam" id="1.20.1070.10:FF:000188">
    <property type="entry name" value="Neuropeptide S receptor"/>
    <property type="match status" value="1"/>
</dbReference>
<feature type="transmembrane region" description="Helical" evidence="22">
    <location>
        <begin position="324"/>
        <end position="344"/>
    </location>
</feature>
<dbReference type="InterPro" id="IPR017972">
    <property type="entry name" value="Cyt_P450_CS"/>
</dbReference>
<dbReference type="InterPro" id="IPR000276">
    <property type="entry name" value="GPCR_Rhodpsn"/>
</dbReference>
<reference evidence="25" key="1">
    <citation type="submission" date="2023-01" db="EMBL/GenBank/DDBJ databases">
        <title>Key to firefly adult light organ development and bioluminescence: homeobox transcription factors regulate luciferase expression and transportation to peroxisome.</title>
        <authorList>
            <person name="Fu X."/>
        </authorList>
    </citation>
    <scope>NUCLEOTIDE SEQUENCE [LARGE SCALE GENOMIC DNA]</scope>
</reference>
<evidence type="ECO:0000256" key="8">
    <source>
        <dbReference type="ARBA" id="ARBA00022617"/>
    </source>
</evidence>
<dbReference type="GO" id="GO:0005789">
    <property type="term" value="C:endoplasmic reticulum membrane"/>
    <property type="evidence" value="ECO:0007669"/>
    <property type="project" value="UniProtKB-SubCell"/>
</dbReference>
<keyword evidence="12" id="KW-0492">Microsome</keyword>
<keyword evidence="9 22" id="KW-0812">Transmembrane</keyword>
<evidence type="ECO:0000256" key="6">
    <source>
        <dbReference type="ARBA" id="ARBA00010617"/>
    </source>
</evidence>
<dbReference type="GO" id="GO:0005000">
    <property type="term" value="F:vasopressin receptor activity"/>
    <property type="evidence" value="ECO:0007669"/>
    <property type="project" value="InterPro"/>
</dbReference>
<keyword evidence="25" id="KW-1185">Reference proteome</keyword>
<dbReference type="PANTHER" id="PTHR24291">
    <property type="entry name" value="CYTOCHROME P450 FAMILY 4"/>
    <property type="match status" value="1"/>
</dbReference>
<comment type="cofactor">
    <cofactor evidence="1">
        <name>heme</name>
        <dbReference type="ChEBI" id="CHEBI:30413"/>
    </cofactor>
</comment>
<evidence type="ECO:0000256" key="22">
    <source>
        <dbReference type="RuleBase" id="RU046427"/>
    </source>
</evidence>
<evidence type="ECO:0000256" key="7">
    <source>
        <dbReference type="ARBA" id="ARBA00022475"/>
    </source>
</evidence>
<organism evidence="24 25">
    <name type="scientific">Aquatica leii</name>
    <dbReference type="NCBI Taxonomy" id="1421715"/>
    <lineage>
        <taxon>Eukaryota</taxon>
        <taxon>Metazoa</taxon>
        <taxon>Ecdysozoa</taxon>
        <taxon>Arthropoda</taxon>
        <taxon>Hexapoda</taxon>
        <taxon>Insecta</taxon>
        <taxon>Pterygota</taxon>
        <taxon>Neoptera</taxon>
        <taxon>Endopterygota</taxon>
        <taxon>Coleoptera</taxon>
        <taxon>Polyphaga</taxon>
        <taxon>Elateriformia</taxon>
        <taxon>Elateroidea</taxon>
        <taxon>Lampyridae</taxon>
        <taxon>Luciolinae</taxon>
        <taxon>Aquatica</taxon>
    </lineage>
</organism>
<evidence type="ECO:0000256" key="10">
    <source>
        <dbReference type="ARBA" id="ARBA00022723"/>
    </source>
</evidence>
<feature type="transmembrane region" description="Helical" evidence="22">
    <location>
        <begin position="458"/>
        <end position="481"/>
    </location>
</feature>
<dbReference type="PRINTS" id="PR00237">
    <property type="entry name" value="GPCRRHODOPSN"/>
</dbReference>
<dbReference type="Proteomes" id="UP001353858">
    <property type="component" value="Unassembled WGS sequence"/>
</dbReference>
<dbReference type="EMBL" id="JARPUR010000003">
    <property type="protein sequence ID" value="KAK4880500.1"/>
    <property type="molecule type" value="Genomic_DNA"/>
</dbReference>
<feature type="transmembrane region" description="Helical" evidence="22">
    <location>
        <begin position="88"/>
        <end position="109"/>
    </location>
</feature>
<keyword evidence="21 22" id="KW-0807">Transducer</keyword>
<proteinExistence type="inferred from homology"/>
<keyword evidence="7" id="KW-1003">Cell membrane</keyword>
<dbReference type="InterPro" id="IPR001817">
    <property type="entry name" value="Vasoprsn_rcpt"/>
</dbReference>
<gene>
    <name evidence="24" type="ORF">RN001_008646</name>
</gene>
<dbReference type="GO" id="GO:0005506">
    <property type="term" value="F:iron ion binding"/>
    <property type="evidence" value="ECO:0007669"/>
    <property type="project" value="InterPro"/>
</dbReference>
<keyword evidence="13 22" id="KW-1133">Transmembrane helix</keyword>
<evidence type="ECO:0000256" key="17">
    <source>
        <dbReference type="ARBA" id="ARBA00023040"/>
    </source>
</evidence>
<dbReference type="InterPro" id="IPR001128">
    <property type="entry name" value="Cyt_P450"/>
</dbReference>
<dbReference type="GO" id="GO:0016705">
    <property type="term" value="F:oxidoreductase activity, acting on paired donors, with incorporation or reduction of molecular oxygen"/>
    <property type="evidence" value="ECO:0007669"/>
    <property type="project" value="InterPro"/>
</dbReference>
<evidence type="ECO:0000256" key="5">
    <source>
        <dbReference type="ARBA" id="ARBA00004651"/>
    </source>
</evidence>
<dbReference type="SUPFAM" id="SSF48264">
    <property type="entry name" value="Cytochrome P450"/>
    <property type="match status" value="1"/>
</dbReference>
<dbReference type="GO" id="GO:0020037">
    <property type="term" value="F:heme binding"/>
    <property type="evidence" value="ECO:0007669"/>
    <property type="project" value="InterPro"/>
</dbReference>
<name>A0AAN7SRF5_9COLE</name>
<evidence type="ECO:0000256" key="20">
    <source>
        <dbReference type="ARBA" id="ARBA00023180"/>
    </source>
</evidence>
<keyword evidence="14" id="KW-0560">Oxidoreductase</keyword>
<evidence type="ECO:0000256" key="2">
    <source>
        <dbReference type="ARBA" id="ARBA00003690"/>
    </source>
</evidence>
<feature type="transmembrane region" description="Helical" evidence="22">
    <location>
        <begin position="129"/>
        <end position="151"/>
    </location>
</feature>
<dbReference type="GO" id="GO:0004497">
    <property type="term" value="F:monooxygenase activity"/>
    <property type="evidence" value="ECO:0007669"/>
    <property type="project" value="UniProtKB-KW"/>
</dbReference>
<evidence type="ECO:0000256" key="18">
    <source>
        <dbReference type="ARBA" id="ARBA00023136"/>
    </source>
</evidence>
<evidence type="ECO:0000256" key="12">
    <source>
        <dbReference type="ARBA" id="ARBA00022848"/>
    </source>
</evidence>
<keyword evidence="17 22" id="KW-0297">G-protein coupled receptor</keyword>
<dbReference type="Pfam" id="PF00067">
    <property type="entry name" value="p450"/>
    <property type="match status" value="1"/>
</dbReference>
<comment type="caution">
    <text evidence="24">The sequence shown here is derived from an EMBL/GenBank/DDBJ whole genome shotgun (WGS) entry which is preliminary data.</text>
</comment>
<evidence type="ECO:0000256" key="9">
    <source>
        <dbReference type="ARBA" id="ARBA00022692"/>
    </source>
</evidence>
<protein>
    <recommendedName>
        <fullName evidence="23">G-protein coupled receptors family 1 profile domain-containing protein</fullName>
    </recommendedName>
</protein>
<keyword evidence="18 22" id="KW-0472">Membrane</keyword>
<evidence type="ECO:0000313" key="24">
    <source>
        <dbReference type="EMBL" id="KAK4880500.1"/>
    </source>
</evidence>
<feature type="domain" description="G-protein coupled receptors family 1 profile" evidence="23">
    <location>
        <begin position="99"/>
        <end position="377"/>
    </location>
</feature>
<dbReference type="Pfam" id="PF00001">
    <property type="entry name" value="7tm_1"/>
    <property type="match status" value="1"/>
</dbReference>
<dbReference type="GO" id="GO:0005886">
    <property type="term" value="C:plasma membrane"/>
    <property type="evidence" value="ECO:0007669"/>
    <property type="project" value="UniProtKB-SubCell"/>
</dbReference>
<dbReference type="InterPro" id="IPR036396">
    <property type="entry name" value="Cyt_P450_sf"/>
</dbReference>
<keyword evidence="19 22" id="KW-0675">Receptor</keyword>
<evidence type="ECO:0000256" key="13">
    <source>
        <dbReference type="ARBA" id="ARBA00022989"/>
    </source>
</evidence>